<dbReference type="InterPro" id="IPR045187">
    <property type="entry name" value="CcO_II"/>
</dbReference>
<evidence type="ECO:0000256" key="10">
    <source>
        <dbReference type="ARBA" id="ARBA00022989"/>
    </source>
</evidence>
<evidence type="ECO:0000256" key="2">
    <source>
        <dbReference type="ARBA" id="ARBA00007866"/>
    </source>
</evidence>
<gene>
    <name evidence="18" type="primary">coxB</name>
    <name evidence="18" type="ORF">ACFQRB_15560</name>
</gene>
<dbReference type="InterPro" id="IPR001505">
    <property type="entry name" value="Copper_CuA"/>
</dbReference>
<dbReference type="PANTHER" id="PTHR22888:SF9">
    <property type="entry name" value="CYTOCHROME C OXIDASE SUBUNIT 2"/>
    <property type="match status" value="1"/>
</dbReference>
<dbReference type="NCBIfam" id="TIGR02866">
    <property type="entry name" value="CoxB"/>
    <property type="match status" value="1"/>
</dbReference>
<evidence type="ECO:0000256" key="11">
    <source>
        <dbReference type="ARBA" id="ARBA00023008"/>
    </source>
</evidence>
<keyword evidence="8" id="KW-1278">Translocase</keyword>
<dbReference type="SUPFAM" id="SSF81464">
    <property type="entry name" value="Cytochrome c oxidase subunit II-like, transmembrane region"/>
    <property type="match status" value="1"/>
</dbReference>
<dbReference type="PROSITE" id="PS50857">
    <property type="entry name" value="COX2_CUA"/>
    <property type="match status" value="1"/>
</dbReference>
<keyword evidence="10 15" id="KW-1133">Transmembrane helix</keyword>
<proteinExistence type="inferred from homology"/>
<evidence type="ECO:0000256" key="6">
    <source>
        <dbReference type="ARBA" id="ARBA00022692"/>
    </source>
</evidence>
<evidence type="ECO:0000313" key="18">
    <source>
        <dbReference type="EMBL" id="MFC7137463.1"/>
    </source>
</evidence>
<feature type="region of interest" description="Disordered" evidence="14">
    <location>
        <begin position="249"/>
        <end position="273"/>
    </location>
</feature>
<keyword evidence="9" id="KW-0249">Electron transport</keyword>
<dbReference type="InterPro" id="IPR036257">
    <property type="entry name" value="Cyt_c_oxidase_su2_TM_sf"/>
</dbReference>
<comment type="similarity">
    <text evidence="2">Belongs to the cytochrome c oxidase subunit 2 family.</text>
</comment>
<feature type="compositionally biased region" description="Low complexity" evidence="14">
    <location>
        <begin position="258"/>
        <end position="273"/>
    </location>
</feature>
<dbReference type="GO" id="GO:0046872">
    <property type="term" value="F:metal ion binding"/>
    <property type="evidence" value="ECO:0007669"/>
    <property type="project" value="UniProtKB-KW"/>
</dbReference>
<evidence type="ECO:0000259" key="17">
    <source>
        <dbReference type="PROSITE" id="PS50999"/>
    </source>
</evidence>
<evidence type="ECO:0000256" key="8">
    <source>
        <dbReference type="ARBA" id="ARBA00022967"/>
    </source>
</evidence>
<dbReference type="PROSITE" id="PS50999">
    <property type="entry name" value="COX2_TM"/>
    <property type="match status" value="1"/>
</dbReference>
<keyword evidence="7" id="KW-0479">Metal-binding</keyword>
<evidence type="ECO:0000256" key="9">
    <source>
        <dbReference type="ARBA" id="ARBA00022982"/>
    </source>
</evidence>
<keyword evidence="5" id="KW-0679">Respiratory chain</keyword>
<feature type="transmembrane region" description="Helical" evidence="15">
    <location>
        <begin position="41"/>
        <end position="61"/>
    </location>
</feature>
<dbReference type="GeneID" id="81120473"/>
<dbReference type="GO" id="GO:0016020">
    <property type="term" value="C:membrane"/>
    <property type="evidence" value="ECO:0007669"/>
    <property type="project" value="UniProtKB-SubCell"/>
</dbReference>
<dbReference type="Gene3D" id="1.10.287.90">
    <property type="match status" value="1"/>
</dbReference>
<reference evidence="18 19" key="1">
    <citation type="journal article" date="2019" name="Int. J. Syst. Evol. Microbiol.">
        <title>The Global Catalogue of Microorganisms (GCM) 10K type strain sequencing project: providing services to taxonomists for standard genome sequencing and annotation.</title>
        <authorList>
            <consortium name="The Broad Institute Genomics Platform"/>
            <consortium name="The Broad Institute Genome Sequencing Center for Infectious Disease"/>
            <person name="Wu L."/>
            <person name="Ma J."/>
        </authorList>
    </citation>
    <scope>NUCLEOTIDE SEQUENCE [LARGE SCALE GENOMIC DNA]</scope>
    <source>
        <strain evidence="18 19">DT92</strain>
    </source>
</reference>
<dbReference type="PRINTS" id="PR01166">
    <property type="entry name" value="CYCOXIDASEII"/>
</dbReference>
<evidence type="ECO:0000256" key="14">
    <source>
        <dbReference type="SAM" id="MobiDB-lite"/>
    </source>
</evidence>
<dbReference type="InterPro" id="IPR011759">
    <property type="entry name" value="Cyt_c_oxidase_su2_TM_dom"/>
</dbReference>
<dbReference type="PANTHER" id="PTHR22888">
    <property type="entry name" value="CYTOCHROME C OXIDASE, SUBUNIT II"/>
    <property type="match status" value="1"/>
</dbReference>
<dbReference type="RefSeq" id="WP_284013342.1">
    <property type="nucleotide sequence ID" value="NZ_CP126156.1"/>
</dbReference>
<accession>A0ABD5XQR6</accession>
<protein>
    <recommendedName>
        <fullName evidence="3">cytochrome-c oxidase</fullName>
        <ecNumber evidence="3">7.1.1.9</ecNumber>
    </recommendedName>
    <alternativeName>
        <fullName evidence="13">Cytochrome c oxidase polypeptide II</fullName>
    </alternativeName>
</protein>
<evidence type="ECO:0000256" key="12">
    <source>
        <dbReference type="ARBA" id="ARBA00023136"/>
    </source>
</evidence>
<dbReference type="InterPro" id="IPR014222">
    <property type="entry name" value="Cyt_c_oxidase_su2"/>
</dbReference>
<feature type="domain" description="Cytochrome oxidase subunit II transmembrane region profile" evidence="17">
    <location>
        <begin position="10"/>
        <end position="108"/>
    </location>
</feature>
<dbReference type="Gene3D" id="2.60.40.420">
    <property type="entry name" value="Cupredoxins - blue copper proteins"/>
    <property type="match status" value="1"/>
</dbReference>
<dbReference type="EC" id="7.1.1.9" evidence="3"/>
<evidence type="ECO:0000256" key="13">
    <source>
        <dbReference type="ARBA" id="ARBA00031389"/>
    </source>
</evidence>
<feature type="transmembrane region" description="Helical" evidence="15">
    <location>
        <begin position="82"/>
        <end position="101"/>
    </location>
</feature>
<evidence type="ECO:0000256" key="3">
    <source>
        <dbReference type="ARBA" id="ARBA00012949"/>
    </source>
</evidence>
<evidence type="ECO:0000256" key="7">
    <source>
        <dbReference type="ARBA" id="ARBA00022723"/>
    </source>
</evidence>
<dbReference type="SUPFAM" id="SSF49503">
    <property type="entry name" value="Cupredoxins"/>
    <property type="match status" value="1"/>
</dbReference>
<feature type="domain" description="Cytochrome oxidase subunit II copper A binding" evidence="16">
    <location>
        <begin position="119"/>
        <end position="249"/>
    </location>
</feature>
<dbReference type="PROSITE" id="PS00078">
    <property type="entry name" value="COX2"/>
    <property type="match status" value="1"/>
</dbReference>
<name>A0ABD5XQR6_9EURY</name>
<keyword evidence="4" id="KW-0813">Transport</keyword>
<keyword evidence="19" id="KW-1185">Reference proteome</keyword>
<dbReference type="InterPro" id="IPR008972">
    <property type="entry name" value="Cupredoxin"/>
</dbReference>
<keyword evidence="12 15" id="KW-0472">Membrane</keyword>
<evidence type="ECO:0000256" key="5">
    <source>
        <dbReference type="ARBA" id="ARBA00022660"/>
    </source>
</evidence>
<evidence type="ECO:0000259" key="16">
    <source>
        <dbReference type="PROSITE" id="PS50857"/>
    </source>
</evidence>
<organism evidence="18 19">
    <name type="scientific">Halobaculum litoreum</name>
    <dbReference type="NCBI Taxonomy" id="3031998"/>
    <lineage>
        <taxon>Archaea</taxon>
        <taxon>Methanobacteriati</taxon>
        <taxon>Methanobacteriota</taxon>
        <taxon>Stenosarchaea group</taxon>
        <taxon>Halobacteria</taxon>
        <taxon>Halobacteriales</taxon>
        <taxon>Haloferacaceae</taxon>
        <taxon>Halobaculum</taxon>
    </lineage>
</organism>
<comment type="caution">
    <text evidence="18">The sequence shown here is derived from an EMBL/GenBank/DDBJ whole genome shotgun (WGS) entry which is preliminary data.</text>
</comment>
<keyword evidence="11" id="KW-0186">Copper</keyword>
<evidence type="ECO:0000313" key="19">
    <source>
        <dbReference type="Proteomes" id="UP001596368"/>
    </source>
</evidence>
<dbReference type="EMBL" id="JBHSZG010000001">
    <property type="protein sequence ID" value="MFC7137463.1"/>
    <property type="molecule type" value="Genomic_DNA"/>
</dbReference>
<dbReference type="GO" id="GO:0004129">
    <property type="term" value="F:cytochrome-c oxidase activity"/>
    <property type="evidence" value="ECO:0007669"/>
    <property type="project" value="UniProtKB-EC"/>
</dbReference>
<dbReference type="Pfam" id="PF00116">
    <property type="entry name" value="COX2"/>
    <property type="match status" value="1"/>
</dbReference>
<dbReference type="InterPro" id="IPR002429">
    <property type="entry name" value="CcO_II-like_C"/>
</dbReference>
<evidence type="ECO:0000256" key="4">
    <source>
        <dbReference type="ARBA" id="ARBA00022448"/>
    </source>
</evidence>
<dbReference type="Proteomes" id="UP001596368">
    <property type="component" value="Unassembled WGS sequence"/>
</dbReference>
<dbReference type="Pfam" id="PF02790">
    <property type="entry name" value="COX2_TM"/>
    <property type="match status" value="1"/>
</dbReference>
<sequence>MTRTRFGSLLLGLVGLALLATPVAAQPSTTAGLINDLNSRLLYVAIPITILVEVILIYTVLKFKDSDEPSPTRENRRLEITWTIATAIVLLFVGAASYGVLANPDVTYTGGVDEIEPAEGDVHVETVAYQWNWRMNYQSSNITELTAGDLDTEAIPRAEGLEGPVIVVPAGQDLYFTTASDDVLHGFAVPELGLKQDAIPGQKNTIKTVANEPGVYQGYCTEYCGVAHSNMYFSVVVVDQDTYDGFVERQTSQGGSGNASASLAAPSPAGLGA</sequence>
<keyword evidence="6 15" id="KW-0812">Transmembrane</keyword>
<comment type="subcellular location">
    <subcellularLocation>
        <location evidence="1">Membrane</location>
        <topology evidence="1">Multi-pass membrane protein</topology>
    </subcellularLocation>
</comment>
<dbReference type="AlphaFoldDB" id="A0ABD5XQR6"/>
<evidence type="ECO:0000256" key="15">
    <source>
        <dbReference type="SAM" id="Phobius"/>
    </source>
</evidence>
<evidence type="ECO:0000256" key="1">
    <source>
        <dbReference type="ARBA" id="ARBA00004141"/>
    </source>
</evidence>